<protein>
    <recommendedName>
        <fullName evidence="1">DUF6950 domain-containing protein</fullName>
    </recommendedName>
</protein>
<dbReference type="Proteomes" id="UP000002703">
    <property type="component" value="Chromosome 1"/>
</dbReference>
<organism evidence="2 3">
    <name type="scientific">Cereibacter sphaeroides (strain ATCC 17023 / DSM 158 / JCM 6121 / CCUG 31486 / LMG 2827 / NBRC 12203 / NCIMB 8253 / ATH 2.4.1.)</name>
    <name type="common">Rhodobacter sphaeroides</name>
    <dbReference type="NCBI Taxonomy" id="272943"/>
    <lineage>
        <taxon>Bacteria</taxon>
        <taxon>Pseudomonadati</taxon>
        <taxon>Pseudomonadota</taxon>
        <taxon>Alphaproteobacteria</taxon>
        <taxon>Rhodobacterales</taxon>
        <taxon>Paracoccaceae</taxon>
        <taxon>Cereibacter</taxon>
    </lineage>
</organism>
<dbReference type="InterPro" id="IPR053802">
    <property type="entry name" value="DUF6950"/>
</dbReference>
<reference evidence="3" key="1">
    <citation type="submission" date="2005-09" db="EMBL/GenBank/DDBJ databases">
        <title>Complete sequence of chromosome 1 of Rhodobacter sphaeroides 2.4.1.</title>
        <authorList>
            <person name="Copeland A."/>
            <person name="Lucas S."/>
            <person name="Lapidus A."/>
            <person name="Barry K."/>
            <person name="Detter J.C."/>
            <person name="Glavina T."/>
            <person name="Hammon N."/>
            <person name="Israni S."/>
            <person name="Pitluck S."/>
            <person name="Richardson P."/>
            <person name="Mackenzie C."/>
            <person name="Choudhary M."/>
            <person name="Larimer F."/>
            <person name="Hauser L.J."/>
            <person name="Land M."/>
            <person name="Donohue T.J."/>
            <person name="Kaplan S."/>
        </authorList>
    </citation>
    <scope>NUCLEOTIDE SEQUENCE [LARGE SCALE GENOMIC DNA]</scope>
    <source>
        <strain evidence="3">ATCC 17023 / DSM 158 / JCM 6121 / CCUG 31486 / LMG 2827 / NBRC 12203 / NCIMB 8253 / ATH 2.4.1.</strain>
    </source>
</reference>
<accession>Q3J232</accession>
<dbReference type="STRING" id="272943.RSP_2991"/>
<feature type="domain" description="DUF6950" evidence="1">
    <location>
        <begin position="2"/>
        <end position="136"/>
    </location>
</feature>
<dbReference type="Pfam" id="PF22262">
    <property type="entry name" value="DUF6950"/>
    <property type="match status" value="1"/>
</dbReference>
<keyword evidence="3" id="KW-1185">Reference proteome</keyword>
<evidence type="ECO:0000313" key="2">
    <source>
        <dbReference type="EMBL" id="ABA79152.2"/>
    </source>
</evidence>
<sequence>MSRLSDYKSRLFAVIRDYEFAEFQYGITDCAMFGGECVEAITGINPVIEWKGRYTTSLGGLRVAKKNGYENQADWFVKNGSEIPVAMAQFGDLALLEGDAAETGWTVGLVGGSFILAMSEKGLIRVPLFNATKVFRFGEDQ</sequence>
<dbReference type="OrthoDB" id="6586924at2"/>
<dbReference type="EMBL" id="CP000143">
    <property type="protein sequence ID" value="ABA79152.2"/>
    <property type="molecule type" value="Genomic_DNA"/>
</dbReference>
<dbReference type="AlphaFoldDB" id="Q3J232"/>
<dbReference type="KEGG" id="rsp:RSP_2991"/>
<dbReference type="RefSeq" id="WP_023003639.1">
    <property type="nucleotide sequence ID" value="NC_007493.2"/>
</dbReference>
<dbReference type="GeneID" id="3720312"/>
<dbReference type="EnsemblBacteria" id="ABA79152">
    <property type="protein sequence ID" value="ABA79152"/>
    <property type="gene ID" value="RSP_2991"/>
</dbReference>
<proteinExistence type="predicted"/>
<dbReference type="PATRIC" id="fig|272943.9.peg.1930"/>
<gene>
    <name evidence="2" type="ORF">RSP_2991</name>
</gene>
<evidence type="ECO:0000313" key="3">
    <source>
        <dbReference type="Proteomes" id="UP000002703"/>
    </source>
</evidence>
<evidence type="ECO:0000259" key="1">
    <source>
        <dbReference type="Pfam" id="PF22262"/>
    </source>
</evidence>
<name>Q3J232_CERS4</name>